<reference evidence="3 4" key="1">
    <citation type="submission" date="2018-06" db="EMBL/GenBank/DDBJ databases">
        <title>Genomic Encyclopedia of Type Strains, Phase IV (KMG-IV): sequencing the most valuable type-strain genomes for metagenomic binning, comparative biology and taxonomic classification.</title>
        <authorList>
            <person name="Goeker M."/>
        </authorList>
    </citation>
    <scope>NUCLEOTIDE SEQUENCE [LARGE SCALE GENOMIC DNA]</scope>
    <source>
        <strain evidence="3 4">DSM 45521</strain>
    </source>
</reference>
<comment type="caution">
    <text evidence="3">The sequence shown here is derived from an EMBL/GenBank/DDBJ whole genome shotgun (WGS) entry which is preliminary data.</text>
</comment>
<dbReference type="AlphaFoldDB" id="A0A318REL5"/>
<keyword evidence="4" id="KW-1185">Reference proteome</keyword>
<keyword evidence="1" id="KW-1133">Transmembrane helix</keyword>
<keyword evidence="1" id="KW-0472">Membrane</keyword>
<feature type="chain" id="PRO_5016459109" evidence="2">
    <location>
        <begin position="37"/>
        <end position="659"/>
    </location>
</feature>
<accession>A0A318REL5</accession>
<name>A0A318REL5_WILLI</name>
<feature type="transmembrane region" description="Helical" evidence="1">
    <location>
        <begin position="629"/>
        <end position="650"/>
    </location>
</feature>
<gene>
    <name evidence="3" type="ORF">DFR67_112116</name>
</gene>
<evidence type="ECO:0000256" key="1">
    <source>
        <dbReference type="SAM" id="Phobius"/>
    </source>
</evidence>
<evidence type="ECO:0000313" key="3">
    <source>
        <dbReference type="EMBL" id="PYE14654.1"/>
    </source>
</evidence>
<organism evidence="3 4">
    <name type="scientific">Williamsia limnetica</name>
    <dbReference type="NCBI Taxonomy" id="882452"/>
    <lineage>
        <taxon>Bacteria</taxon>
        <taxon>Bacillati</taxon>
        <taxon>Actinomycetota</taxon>
        <taxon>Actinomycetes</taxon>
        <taxon>Mycobacteriales</taxon>
        <taxon>Nocardiaceae</taxon>
        <taxon>Williamsia</taxon>
    </lineage>
</organism>
<sequence length="659" mass="67712">MTVMNPAYQRSLRIFTAITTAAIVVIPAFLIPPATAAPGDGGSVSQSPTLGLPALGGASTLSFYGQQGTATVTIPVPPGLTPSELRATVELPPNLQSGSISAVQQDRTLSRVGIPTAERAAITIPLRGATIVDNSVAITLQSFLVPASGICVFDKADPLRLLDASVAFSGTETAPTSVAEFLPPVLDKLTVSVPATPSQSESNAAVALSSAVAAYYGAQPVDVVVQALPAGQNVPTVPSAPFERQITIIEQPASGVTLLESPGVPALVISGPAAELSNQTLLLTSDISRLAVSSRAVAGPLRISPQLPPDSTTLRDLGEPGVSATALTDPQVSIGIDQTRLGRPAGDIRVNLKGSYTPLPPNYGGQVVVSVGDQVVSRWPAEAGGTIDKWVDIPDRLLQRFTDLNVAVDAAGDTGGCGQSSPITLTIDGDSPVQSTPADPPVPPGFQSIPQALMPSVQVGMTVGSLADTARATSIVTGLQRLSSVPITTTVVPLEEAVSSSNPAILISADAWNEPGIDLPVSTTAEGPIDVEGVDSSGEKTTLTLDPAVTFGSLQTVFDGDRTVLVATSTGAAGQLDSLLRWLDADEERWVTLNGNALIAVADRDPIAMITDTTASQQSTSEDDGNRQLIRWIGVGVLVAIALGVGILILRSRRREPGS</sequence>
<evidence type="ECO:0000256" key="2">
    <source>
        <dbReference type="SAM" id="SignalP"/>
    </source>
</evidence>
<keyword evidence="1" id="KW-0812">Transmembrane</keyword>
<evidence type="ECO:0000313" key="4">
    <source>
        <dbReference type="Proteomes" id="UP000247591"/>
    </source>
</evidence>
<feature type="signal peptide" evidence="2">
    <location>
        <begin position="1"/>
        <end position="36"/>
    </location>
</feature>
<proteinExistence type="predicted"/>
<dbReference type="EMBL" id="QJSP01000012">
    <property type="protein sequence ID" value="PYE14654.1"/>
    <property type="molecule type" value="Genomic_DNA"/>
</dbReference>
<keyword evidence="2" id="KW-0732">Signal</keyword>
<dbReference type="Proteomes" id="UP000247591">
    <property type="component" value="Unassembled WGS sequence"/>
</dbReference>
<protein>
    <submittedName>
        <fullName evidence="3">Cellulose synthase subunit</fullName>
    </submittedName>
</protein>